<dbReference type="Gene3D" id="1.20.140.40">
    <property type="entry name" value="Invertase/pectin methylesterase inhibitor family protein"/>
    <property type="match status" value="1"/>
</dbReference>
<name>A0AAN9QV09_PHACN</name>
<sequence length="189" mass="21526">MVFTSSSTFMFIHLVTLLIFLVTPILSILTHGGLLEQICHQSPNYHLCVITLRSSIHHRSREDMAGFARLTLEIVSANSSTTLEHIHKGYGETIDPKVKKALEYCLVSFNTIVDLHLREALDAMKESNYKIAQQKIYVIIIEVESCNNKFKNLVISPLRDTNRYVQKLCSITISIINNLIQPYQPTSTY</sequence>
<keyword evidence="6" id="KW-1185">Reference proteome</keyword>
<dbReference type="InterPro" id="IPR035513">
    <property type="entry name" value="Invertase/methylesterase_inhib"/>
</dbReference>
<gene>
    <name evidence="5" type="ORF">VNO80_22584</name>
</gene>
<dbReference type="PANTHER" id="PTHR36710">
    <property type="entry name" value="PECTINESTERASE INHIBITOR-LIKE"/>
    <property type="match status" value="1"/>
</dbReference>
<keyword evidence="2" id="KW-1015">Disulfide bond</keyword>
<keyword evidence="1" id="KW-0732">Signal</keyword>
<dbReference type="SMART" id="SM00856">
    <property type="entry name" value="PMEI"/>
    <property type="match status" value="1"/>
</dbReference>
<evidence type="ECO:0000313" key="5">
    <source>
        <dbReference type="EMBL" id="KAK7348036.1"/>
    </source>
</evidence>
<evidence type="ECO:0000256" key="2">
    <source>
        <dbReference type="ARBA" id="ARBA00023157"/>
    </source>
</evidence>
<protein>
    <recommendedName>
        <fullName evidence="4">Pectinesterase inhibitor domain-containing protein</fullName>
    </recommendedName>
</protein>
<feature type="domain" description="Pectinesterase inhibitor" evidence="4">
    <location>
        <begin position="30"/>
        <end position="175"/>
    </location>
</feature>
<dbReference type="Pfam" id="PF04043">
    <property type="entry name" value="PMEI"/>
    <property type="match status" value="1"/>
</dbReference>
<dbReference type="PANTHER" id="PTHR36710:SF11">
    <property type="entry name" value="PLANT INVERTASE_PECTIN METHYLESTERASE INHIBITOR"/>
    <property type="match status" value="1"/>
</dbReference>
<evidence type="ECO:0000313" key="6">
    <source>
        <dbReference type="Proteomes" id="UP001374584"/>
    </source>
</evidence>
<dbReference type="CDD" id="cd15796">
    <property type="entry name" value="CIF_like"/>
    <property type="match status" value="1"/>
</dbReference>
<dbReference type="InterPro" id="IPR006501">
    <property type="entry name" value="Pectinesterase_inhib_dom"/>
</dbReference>
<evidence type="ECO:0000256" key="3">
    <source>
        <dbReference type="ARBA" id="ARBA00038471"/>
    </source>
</evidence>
<reference evidence="5 6" key="1">
    <citation type="submission" date="2024-01" db="EMBL/GenBank/DDBJ databases">
        <title>The genomes of 5 underutilized Papilionoideae crops provide insights into root nodulation and disease resistanc.</title>
        <authorList>
            <person name="Jiang F."/>
        </authorList>
    </citation>
    <scope>NUCLEOTIDE SEQUENCE [LARGE SCALE GENOMIC DNA]</scope>
    <source>
        <strain evidence="5">JINMINGXINNONG_FW02</strain>
        <tissue evidence="5">Leaves</tissue>
    </source>
</reference>
<dbReference type="InterPro" id="IPR034087">
    <property type="entry name" value="C/VIF1"/>
</dbReference>
<comment type="similarity">
    <text evidence="3">Belongs to the PMEI family.</text>
</comment>
<dbReference type="GO" id="GO:0004857">
    <property type="term" value="F:enzyme inhibitor activity"/>
    <property type="evidence" value="ECO:0007669"/>
    <property type="project" value="InterPro"/>
</dbReference>
<dbReference type="AlphaFoldDB" id="A0AAN9QV09"/>
<dbReference type="Proteomes" id="UP001374584">
    <property type="component" value="Unassembled WGS sequence"/>
</dbReference>
<organism evidence="5 6">
    <name type="scientific">Phaseolus coccineus</name>
    <name type="common">Scarlet runner bean</name>
    <name type="synonym">Phaseolus multiflorus</name>
    <dbReference type="NCBI Taxonomy" id="3886"/>
    <lineage>
        <taxon>Eukaryota</taxon>
        <taxon>Viridiplantae</taxon>
        <taxon>Streptophyta</taxon>
        <taxon>Embryophyta</taxon>
        <taxon>Tracheophyta</taxon>
        <taxon>Spermatophyta</taxon>
        <taxon>Magnoliopsida</taxon>
        <taxon>eudicotyledons</taxon>
        <taxon>Gunneridae</taxon>
        <taxon>Pentapetalae</taxon>
        <taxon>rosids</taxon>
        <taxon>fabids</taxon>
        <taxon>Fabales</taxon>
        <taxon>Fabaceae</taxon>
        <taxon>Papilionoideae</taxon>
        <taxon>50 kb inversion clade</taxon>
        <taxon>NPAAA clade</taxon>
        <taxon>indigoferoid/millettioid clade</taxon>
        <taxon>Phaseoleae</taxon>
        <taxon>Phaseolus</taxon>
    </lineage>
</organism>
<dbReference type="SUPFAM" id="SSF101148">
    <property type="entry name" value="Plant invertase/pectin methylesterase inhibitor"/>
    <property type="match status" value="1"/>
</dbReference>
<dbReference type="NCBIfam" id="TIGR01614">
    <property type="entry name" value="PME_inhib"/>
    <property type="match status" value="1"/>
</dbReference>
<evidence type="ECO:0000256" key="1">
    <source>
        <dbReference type="ARBA" id="ARBA00022729"/>
    </source>
</evidence>
<evidence type="ECO:0000259" key="4">
    <source>
        <dbReference type="SMART" id="SM00856"/>
    </source>
</evidence>
<proteinExistence type="inferred from homology"/>
<comment type="caution">
    <text evidence="5">The sequence shown here is derived from an EMBL/GenBank/DDBJ whole genome shotgun (WGS) entry which is preliminary data.</text>
</comment>
<accession>A0AAN9QV09</accession>
<dbReference type="EMBL" id="JAYMYR010000008">
    <property type="protein sequence ID" value="KAK7348036.1"/>
    <property type="molecule type" value="Genomic_DNA"/>
</dbReference>
<dbReference type="InterPro" id="IPR052421">
    <property type="entry name" value="PCW_Enzyme_Inhibitor"/>
</dbReference>